<protein>
    <recommendedName>
        <fullName evidence="1">Type 2A encapsulin shell protein SrpI-like domain-containing protein</fullName>
    </recommendedName>
</protein>
<dbReference type="SUPFAM" id="SSF56563">
    <property type="entry name" value="Major capsid protein gp5"/>
    <property type="match status" value="1"/>
</dbReference>
<keyword evidence="3" id="KW-1185">Reference proteome</keyword>
<reference evidence="2 3" key="1">
    <citation type="submission" date="2017-05" db="EMBL/GenBank/DDBJ databases">
        <authorList>
            <person name="Varghese N."/>
            <person name="Submissions S."/>
        </authorList>
    </citation>
    <scope>NUCLEOTIDE SEQUENCE [LARGE SCALE GENOMIC DNA]</scope>
    <source>
        <strain evidence="2 3">DSM 16304</strain>
    </source>
</reference>
<dbReference type="OrthoDB" id="1630256at2"/>
<dbReference type="AlphaFoldDB" id="A0A521DZU4"/>
<name>A0A521DZU4_9BACT</name>
<sequence length="135" mass="14591">MKLGVDAVVMHPRAYIAYKELLRAEGHGTDSAMLQLKNFGKPVLTFDGVPVLQSEYVPLTTDSNGNVLTNIYALHFSVADGVTGLYGGTGGAGIQYMKLGEVPDKLAVRYRFEWYCGFTVLSPYAVAAVKNVKVG</sequence>
<gene>
    <name evidence="2" type="ORF">SAMN06269117_12914</name>
</gene>
<organism evidence="2 3">
    <name type="scientific">Balnearium lithotrophicum</name>
    <dbReference type="NCBI Taxonomy" id="223788"/>
    <lineage>
        <taxon>Bacteria</taxon>
        <taxon>Pseudomonadati</taxon>
        <taxon>Aquificota</taxon>
        <taxon>Aquificia</taxon>
        <taxon>Desulfurobacteriales</taxon>
        <taxon>Desulfurobacteriaceae</taxon>
        <taxon>Balnearium</taxon>
    </lineage>
</organism>
<feature type="domain" description="Type 2A encapsulin shell protein SrpI-like" evidence="1">
    <location>
        <begin position="7"/>
        <end position="135"/>
    </location>
</feature>
<accession>A0A521DZU4</accession>
<evidence type="ECO:0000313" key="3">
    <source>
        <dbReference type="Proteomes" id="UP000317315"/>
    </source>
</evidence>
<evidence type="ECO:0000259" key="1">
    <source>
        <dbReference type="Pfam" id="PF19307"/>
    </source>
</evidence>
<dbReference type="InterPro" id="IPR045641">
    <property type="entry name" value="SrpI-like"/>
</dbReference>
<dbReference type="Proteomes" id="UP000317315">
    <property type="component" value="Unassembled WGS sequence"/>
</dbReference>
<proteinExistence type="predicted"/>
<dbReference type="Pfam" id="PF19307">
    <property type="entry name" value="SrpI-like"/>
    <property type="match status" value="1"/>
</dbReference>
<evidence type="ECO:0000313" key="2">
    <source>
        <dbReference type="EMBL" id="SMO77226.1"/>
    </source>
</evidence>
<dbReference type="EMBL" id="FXTM01000029">
    <property type="protein sequence ID" value="SMO77226.1"/>
    <property type="molecule type" value="Genomic_DNA"/>
</dbReference>